<dbReference type="RefSeq" id="WP_005584638.1">
    <property type="nucleotide sequence ID" value="NZ_LT669839.1"/>
</dbReference>
<name>M1ZAN8_9FIRM</name>
<keyword evidence="1" id="KW-0175">Coiled coil</keyword>
<organism evidence="2 3">
    <name type="scientific">[Clostridium] ultunense Esp</name>
    <dbReference type="NCBI Taxonomy" id="1288971"/>
    <lineage>
        <taxon>Bacteria</taxon>
        <taxon>Bacillati</taxon>
        <taxon>Bacillota</taxon>
        <taxon>Tissierellia</taxon>
        <taxon>Tissierellales</taxon>
        <taxon>Tepidimicrobiaceae</taxon>
        <taxon>Schnuerera</taxon>
    </lineage>
</organism>
<gene>
    <name evidence="2" type="ORF">CUESP1_2207</name>
</gene>
<evidence type="ECO:0000313" key="2">
    <source>
        <dbReference type="EMBL" id="SHD77561.1"/>
    </source>
</evidence>
<dbReference type="EMBL" id="LT669839">
    <property type="protein sequence ID" value="SHD77561.1"/>
    <property type="molecule type" value="Genomic_DNA"/>
</dbReference>
<dbReference type="AlphaFoldDB" id="M1ZAN8"/>
<sequence length="219" mass="26487">MINIPDRALLNRRIPKVKFYEQIEVDSKLERKFIDEIDNIIWKYKLSQETTNLEPTKKVEEIQVFEISLKEKYISKEVLENIDRIIPYPILHILKYKDNIKLAIAYKERNKIDENKMVVHSYYQSEWIKEYELAVDILKGLSLEDVYNNLIRQLIPIENTLEDDIEKLIELNEKQESLKKEIDKLEKKVKREKQFNRKVDLNIELQKKKKELEKLLDKN</sequence>
<accession>M1ZAN8</accession>
<proteinExistence type="predicted"/>
<evidence type="ECO:0000313" key="3">
    <source>
        <dbReference type="Proteomes" id="UP000245423"/>
    </source>
</evidence>
<keyword evidence="3" id="KW-1185">Reference proteome</keyword>
<dbReference type="HOGENOM" id="CLU_084466_0_0_9"/>
<dbReference type="InterPro" id="IPR025503">
    <property type="entry name" value="DUF4391"/>
</dbReference>
<protein>
    <recommendedName>
        <fullName evidence="4">DUF4391 domain-containing protein</fullName>
    </recommendedName>
</protein>
<dbReference type="Pfam" id="PF14335">
    <property type="entry name" value="DUF4391"/>
    <property type="match status" value="1"/>
</dbReference>
<feature type="coiled-coil region" evidence="1">
    <location>
        <begin position="158"/>
        <end position="218"/>
    </location>
</feature>
<reference evidence="2 3" key="1">
    <citation type="submission" date="2016-11" db="EMBL/GenBank/DDBJ databases">
        <authorList>
            <person name="Manzoor S."/>
        </authorList>
    </citation>
    <scope>NUCLEOTIDE SEQUENCE [LARGE SCALE GENOMIC DNA]</scope>
    <source>
        <strain evidence="2">Clostridium ultunense strain Esp</strain>
    </source>
</reference>
<dbReference type="OrthoDB" id="9805811at2"/>
<evidence type="ECO:0008006" key="4">
    <source>
        <dbReference type="Google" id="ProtNLM"/>
    </source>
</evidence>
<dbReference type="Proteomes" id="UP000245423">
    <property type="component" value="Chromosome 1"/>
</dbReference>
<evidence type="ECO:0000256" key="1">
    <source>
        <dbReference type="SAM" id="Coils"/>
    </source>
</evidence>